<organism evidence="1 2">
    <name type="scientific">Rhodobacter aestuarii</name>
    <dbReference type="NCBI Taxonomy" id="453582"/>
    <lineage>
        <taxon>Bacteria</taxon>
        <taxon>Pseudomonadati</taxon>
        <taxon>Pseudomonadota</taxon>
        <taxon>Alphaproteobacteria</taxon>
        <taxon>Rhodobacterales</taxon>
        <taxon>Rhodobacter group</taxon>
        <taxon>Rhodobacter</taxon>
    </lineage>
</organism>
<evidence type="ECO:0000313" key="2">
    <source>
        <dbReference type="Proteomes" id="UP000186221"/>
    </source>
</evidence>
<sequence length="207" mass="22057">MLRKSVWALALGTMALSGCVAVVPLPIIKPAEVSSRANVLDGSLTLAAPEGYCVDPKSRQDGAEAAFVLWGNCAAIARDGSAPQPKHRALLSATVGPMPDVPLETALKNYETFFQSEAGRAAMARSGQAEDVEILTVQEQERRLLFKISDRSAVTKGPLDTVYWRAITGLDRHIAALSVMPMRGSALSDKAQLSLLQSLEASIRAAN</sequence>
<dbReference type="STRING" id="453582.SAMN05421580_104181"/>
<keyword evidence="2" id="KW-1185">Reference proteome</keyword>
<dbReference type="AlphaFoldDB" id="A0A1N7LMT2"/>
<dbReference type="Proteomes" id="UP000186221">
    <property type="component" value="Unassembled WGS sequence"/>
</dbReference>
<reference evidence="2" key="1">
    <citation type="submission" date="2017-01" db="EMBL/GenBank/DDBJ databases">
        <authorList>
            <person name="Varghese N."/>
            <person name="Submissions S."/>
        </authorList>
    </citation>
    <scope>NUCLEOTIDE SEQUENCE [LARGE SCALE GENOMIC DNA]</scope>
    <source>
        <strain evidence="2">DSM 19945</strain>
    </source>
</reference>
<proteinExistence type="predicted"/>
<dbReference type="RefSeq" id="WP_076484436.1">
    <property type="nucleotide sequence ID" value="NZ_FTOG01000004.1"/>
</dbReference>
<evidence type="ECO:0008006" key="3">
    <source>
        <dbReference type="Google" id="ProtNLM"/>
    </source>
</evidence>
<protein>
    <recommendedName>
        <fullName evidence="3">Cation transport ATPase</fullName>
    </recommendedName>
</protein>
<name>A0A1N7LMT2_9RHOB</name>
<dbReference type="PROSITE" id="PS51257">
    <property type="entry name" value="PROKAR_LIPOPROTEIN"/>
    <property type="match status" value="1"/>
</dbReference>
<gene>
    <name evidence="1" type="ORF">SAMN05421580_104181</name>
</gene>
<evidence type="ECO:0000313" key="1">
    <source>
        <dbReference type="EMBL" id="SIS75130.1"/>
    </source>
</evidence>
<accession>A0A1N7LMT2</accession>
<dbReference type="EMBL" id="FTOG01000004">
    <property type="protein sequence ID" value="SIS75130.1"/>
    <property type="molecule type" value="Genomic_DNA"/>
</dbReference>
<dbReference type="OrthoDB" id="7877343at2"/>